<dbReference type="InterPro" id="IPR007815">
    <property type="entry name" value="Emycin_Estase"/>
</dbReference>
<dbReference type="PANTHER" id="PTHR31299">
    <property type="entry name" value="ESTERASE, PUTATIVE (AFU_ORTHOLOGUE AFUA_1G05850)-RELATED"/>
    <property type="match status" value="1"/>
</dbReference>
<dbReference type="Gene3D" id="3.30.1870.10">
    <property type="entry name" value="EreA-like, domain 2"/>
    <property type="match status" value="1"/>
</dbReference>
<dbReference type="Gene3D" id="3.40.1660.10">
    <property type="entry name" value="EreA-like (biosynthetic domain)"/>
    <property type="match status" value="1"/>
</dbReference>
<evidence type="ECO:0000313" key="1">
    <source>
        <dbReference type="EMBL" id="MBB3727051.1"/>
    </source>
</evidence>
<name>A0A7W5UYI7_9ACTN</name>
<dbReference type="PANTHER" id="PTHR31299:SF0">
    <property type="entry name" value="ESTERASE, PUTATIVE (AFU_ORTHOLOGUE AFUA_1G05850)-RELATED"/>
    <property type="match status" value="1"/>
</dbReference>
<organism evidence="1 2">
    <name type="scientific">Nonomuraea dietziae</name>
    <dbReference type="NCBI Taxonomy" id="65515"/>
    <lineage>
        <taxon>Bacteria</taxon>
        <taxon>Bacillati</taxon>
        <taxon>Actinomycetota</taxon>
        <taxon>Actinomycetes</taxon>
        <taxon>Streptosporangiales</taxon>
        <taxon>Streptosporangiaceae</taxon>
        <taxon>Nonomuraea</taxon>
    </lineage>
</organism>
<dbReference type="InterPro" id="IPR052036">
    <property type="entry name" value="Hydrolase/PRTase-associated"/>
</dbReference>
<dbReference type="GeneID" id="95389376"/>
<dbReference type="EMBL" id="JACIBV010000001">
    <property type="protein sequence ID" value="MBB3727051.1"/>
    <property type="molecule type" value="Genomic_DNA"/>
</dbReference>
<protein>
    <submittedName>
        <fullName evidence="1">Erythromycin esterase</fullName>
        <ecNumber evidence="1">3.1.1.-</ecNumber>
    </submittedName>
</protein>
<dbReference type="Pfam" id="PF05139">
    <property type="entry name" value="Erythro_esteras"/>
    <property type="match status" value="2"/>
</dbReference>
<sequence>MTNASLSQWIRNQAHPLGTHDPLAPLTDLRPLLDMVGEARIVALGAATRQAREPAALAHRMLRLLVEERGFRSLALEGDDPERVGLAEYVRTGRGEPRALLADARSFWQTEEILGVVRWMRAHNERHPGDPVRFAGTPDGTPQAVRLDSLESMERSLAEHTIRWHEHTGDRIVYWGGIAHTVAAGLPHRTAGAHLRERYGSGYLSLGLTFHHGSLPEPVPFPPAHYAESALSAAMPQTYLLDLRADAPAPVRAWLGAPSATRVIGPGYTTESDADHQLSDGSPAAWFDVIVHTHDVTPARFLEFERPSR</sequence>
<dbReference type="GO" id="GO:0016787">
    <property type="term" value="F:hydrolase activity"/>
    <property type="evidence" value="ECO:0007669"/>
    <property type="project" value="UniProtKB-KW"/>
</dbReference>
<keyword evidence="2" id="KW-1185">Reference proteome</keyword>
<dbReference type="CDD" id="cd14728">
    <property type="entry name" value="Ere-like"/>
    <property type="match status" value="1"/>
</dbReference>
<accession>A0A7W5UYI7</accession>
<dbReference type="AlphaFoldDB" id="A0A7W5UYI7"/>
<comment type="caution">
    <text evidence="1">The sequence shown here is derived from an EMBL/GenBank/DDBJ whole genome shotgun (WGS) entry which is preliminary data.</text>
</comment>
<dbReference type="GO" id="GO:0046677">
    <property type="term" value="P:response to antibiotic"/>
    <property type="evidence" value="ECO:0007669"/>
    <property type="project" value="InterPro"/>
</dbReference>
<dbReference type="SUPFAM" id="SSF159501">
    <property type="entry name" value="EreA/ChaN-like"/>
    <property type="match status" value="1"/>
</dbReference>
<keyword evidence="1" id="KW-0378">Hydrolase</keyword>
<proteinExistence type="predicted"/>
<dbReference type="Proteomes" id="UP000579945">
    <property type="component" value="Unassembled WGS sequence"/>
</dbReference>
<reference evidence="1 2" key="1">
    <citation type="submission" date="2020-08" db="EMBL/GenBank/DDBJ databases">
        <title>Sequencing the genomes of 1000 actinobacteria strains.</title>
        <authorList>
            <person name="Klenk H.-P."/>
        </authorList>
    </citation>
    <scope>NUCLEOTIDE SEQUENCE [LARGE SCALE GENOMIC DNA]</scope>
    <source>
        <strain evidence="1 2">DSM 44320</strain>
    </source>
</reference>
<evidence type="ECO:0000313" key="2">
    <source>
        <dbReference type="Proteomes" id="UP000579945"/>
    </source>
</evidence>
<gene>
    <name evidence="1" type="ORF">FHR33_002911</name>
</gene>
<dbReference type="EC" id="3.1.1.-" evidence="1"/>
<dbReference type="RefSeq" id="WP_183647100.1">
    <property type="nucleotide sequence ID" value="NZ_BAAAXX010000029.1"/>
</dbReference>